<dbReference type="RefSeq" id="XP_034011811.1">
    <property type="nucleotide sequence ID" value="XM_034156333.1"/>
</dbReference>
<dbReference type="EMBL" id="SWFT01000105">
    <property type="protein sequence ID" value="KAA8901188.1"/>
    <property type="molecule type" value="Genomic_DNA"/>
</dbReference>
<gene>
    <name evidence="10" type="ORF">DIURU_003558</name>
</gene>
<dbReference type="GO" id="GO:0000324">
    <property type="term" value="C:fungal-type vacuole"/>
    <property type="evidence" value="ECO:0007669"/>
    <property type="project" value="TreeGrafter"/>
</dbReference>
<proteinExistence type="inferred from homology"/>
<comment type="function">
    <text evidence="7">Catalyzes the ATP-dependent translocation of sphingoid long-chain bases (LCBs) from the cytoplasmic site toward the extracytoplasmic side of the membrane (flip-flop). Involved in the establishment of the functional lipid asymmetry of the plasma membrane. Regulates intracellular levels of LCBs, sphingolipid precursors that are growth inhibitory at increased levels.</text>
</comment>
<dbReference type="VEuPathDB" id="FungiDB:DIURU_003558"/>
<evidence type="ECO:0000256" key="1">
    <source>
        <dbReference type="ARBA" id="ARBA00004651"/>
    </source>
</evidence>
<evidence type="ECO:0000256" key="5">
    <source>
        <dbReference type="ARBA" id="ARBA00023055"/>
    </source>
</evidence>
<evidence type="ECO:0000256" key="2">
    <source>
        <dbReference type="ARBA" id="ARBA00009969"/>
    </source>
</evidence>
<name>A0A642ULG5_DIURU</name>
<dbReference type="GeneID" id="54782209"/>
<sequence>MDAVKSSFIEQLQYNPSTASITTVSTVTSIATSKASKVAADISSLSHAMETNTAPRLFRQIYLSYRGAQATMQAISAEEAMATATDSSVVAQASAALYNATVNLADLNVERNLYNTYLSRFGNVWYLTIFSIILAYLLLMLIKSRYWWFNITMICGYGLEWMGFLGRVLSFSDTSKMDYYLLQYVALTLAPAFIMAAIYFLFAQLVVIHGRSFSVLKPLWYSYFFVTCDVVSLLIQAGGGGAASAATNNGTDEKPGVNTMIAGIAFQVFSMTVFFIFWFEFLNRLWFRHGEGALAKRTPANIAKFFFNTKSVQNYREQQLEPYYNPGFAFIRHRKLFDWMPLAITVAVAAVYIRSIYRVVELAQGFSGYLIVHEVFLFVLDAMMISICGLIFLPFHPVWSLGTQQIVRLATIKKNEDEVNAKNVNSAHAEYVDDKDSQSVIFSMNPIQDTSTPPRELK</sequence>
<evidence type="ECO:0000256" key="8">
    <source>
        <dbReference type="ARBA" id="ARBA00041117"/>
    </source>
</evidence>
<feature type="transmembrane region" description="Helical" evidence="9">
    <location>
        <begin position="220"/>
        <end position="239"/>
    </location>
</feature>
<evidence type="ECO:0000313" key="11">
    <source>
        <dbReference type="Proteomes" id="UP000449547"/>
    </source>
</evidence>
<dbReference type="PANTHER" id="PTHR31465:SF9">
    <property type="entry name" value="SPHINGOID LONG-CHAIN BASE TRANSPORTER RSB1"/>
    <property type="match status" value="1"/>
</dbReference>
<dbReference type="OMA" id="THEWYFI"/>
<evidence type="ECO:0000256" key="3">
    <source>
        <dbReference type="ARBA" id="ARBA00022692"/>
    </source>
</evidence>
<protein>
    <recommendedName>
        <fullName evidence="8">Sphingoid long-chain base transporter RSB1</fullName>
    </recommendedName>
</protein>
<evidence type="ECO:0000256" key="6">
    <source>
        <dbReference type="ARBA" id="ARBA00023136"/>
    </source>
</evidence>
<keyword evidence="6 9" id="KW-0472">Membrane</keyword>
<keyword evidence="5" id="KW-0813">Transport</keyword>
<organism evidence="10 11">
    <name type="scientific">Diutina rugosa</name>
    <name type="common">Yeast</name>
    <name type="synonym">Candida rugosa</name>
    <dbReference type="NCBI Taxonomy" id="5481"/>
    <lineage>
        <taxon>Eukaryota</taxon>
        <taxon>Fungi</taxon>
        <taxon>Dikarya</taxon>
        <taxon>Ascomycota</taxon>
        <taxon>Saccharomycotina</taxon>
        <taxon>Pichiomycetes</taxon>
        <taxon>Debaryomycetaceae</taxon>
        <taxon>Diutina</taxon>
    </lineage>
</organism>
<evidence type="ECO:0000256" key="7">
    <source>
        <dbReference type="ARBA" id="ARBA00037472"/>
    </source>
</evidence>
<keyword evidence="4 9" id="KW-1133">Transmembrane helix</keyword>
<feature type="transmembrane region" description="Helical" evidence="9">
    <location>
        <begin position="259"/>
        <end position="279"/>
    </location>
</feature>
<keyword evidence="11" id="KW-1185">Reference proteome</keyword>
<dbReference type="GO" id="GO:0006869">
    <property type="term" value="P:lipid transport"/>
    <property type="evidence" value="ECO:0007669"/>
    <property type="project" value="UniProtKB-KW"/>
</dbReference>
<dbReference type="AlphaFoldDB" id="A0A642ULG5"/>
<comment type="similarity">
    <text evidence="2">Belongs to the lipid-translocating exporter (LTE) (TC 9.A.26.1) family.</text>
</comment>
<evidence type="ECO:0000256" key="4">
    <source>
        <dbReference type="ARBA" id="ARBA00022989"/>
    </source>
</evidence>
<comment type="caution">
    <text evidence="10">The sequence shown here is derived from an EMBL/GenBank/DDBJ whole genome shotgun (WGS) entry which is preliminary data.</text>
</comment>
<feature type="transmembrane region" description="Helical" evidence="9">
    <location>
        <begin position="375"/>
        <end position="395"/>
    </location>
</feature>
<evidence type="ECO:0000256" key="9">
    <source>
        <dbReference type="SAM" id="Phobius"/>
    </source>
</evidence>
<evidence type="ECO:0000313" key="10">
    <source>
        <dbReference type="EMBL" id="KAA8901188.1"/>
    </source>
</evidence>
<comment type="subcellular location">
    <subcellularLocation>
        <location evidence="1">Cell membrane</location>
        <topology evidence="1">Multi-pass membrane protein</topology>
    </subcellularLocation>
</comment>
<dbReference type="InterPro" id="IPR007568">
    <property type="entry name" value="RTA1"/>
</dbReference>
<feature type="transmembrane region" description="Helical" evidence="9">
    <location>
        <begin position="124"/>
        <end position="142"/>
    </location>
</feature>
<keyword evidence="5" id="KW-0445">Lipid transport</keyword>
<dbReference type="GO" id="GO:0005886">
    <property type="term" value="C:plasma membrane"/>
    <property type="evidence" value="ECO:0007669"/>
    <property type="project" value="UniProtKB-SubCell"/>
</dbReference>
<feature type="transmembrane region" description="Helical" evidence="9">
    <location>
        <begin position="147"/>
        <end position="169"/>
    </location>
</feature>
<feature type="transmembrane region" description="Helical" evidence="9">
    <location>
        <begin position="336"/>
        <end position="355"/>
    </location>
</feature>
<dbReference type="PANTHER" id="PTHR31465">
    <property type="entry name" value="PROTEIN RTA1-RELATED"/>
    <property type="match status" value="1"/>
</dbReference>
<reference evidence="10 11" key="1">
    <citation type="submission" date="2019-07" db="EMBL/GenBank/DDBJ databases">
        <title>Genome assembly of two rare yeast pathogens: Diutina rugosa and Trichomonascus ciferrii.</title>
        <authorList>
            <person name="Mixao V."/>
            <person name="Saus E."/>
            <person name="Hansen A."/>
            <person name="Lass-Flor C."/>
            <person name="Gabaldon T."/>
        </authorList>
    </citation>
    <scope>NUCLEOTIDE SEQUENCE [LARGE SCALE GENOMIC DNA]</scope>
    <source>
        <strain evidence="10 11">CBS 613</strain>
    </source>
</reference>
<dbReference type="OrthoDB" id="3358017at2759"/>
<dbReference type="Proteomes" id="UP000449547">
    <property type="component" value="Unassembled WGS sequence"/>
</dbReference>
<accession>A0A642ULG5</accession>
<dbReference type="Pfam" id="PF04479">
    <property type="entry name" value="RTA1"/>
    <property type="match status" value="1"/>
</dbReference>
<feature type="transmembrane region" description="Helical" evidence="9">
    <location>
        <begin position="181"/>
        <end position="208"/>
    </location>
</feature>
<keyword evidence="3 9" id="KW-0812">Transmembrane</keyword>